<dbReference type="AlphaFoldDB" id="A0A6S6U8W2"/>
<evidence type="ECO:0000313" key="1">
    <source>
        <dbReference type="EMBL" id="CAA6825720.1"/>
    </source>
</evidence>
<name>A0A6S6U8W2_9GAMM</name>
<reference evidence="1" key="1">
    <citation type="submission" date="2020-01" db="EMBL/GenBank/DDBJ databases">
        <authorList>
            <person name="Meier V. D."/>
            <person name="Meier V D."/>
        </authorList>
    </citation>
    <scope>NUCLEOTIDE SEQUENCE</scope>
    <source>
        <strain evidence="1">HLG_WM_MAG_09</strain>
    </source>
</reference>
<evidence type="ECO:0008006" key="2">
    <source>
        <dbReference type="Google" id="ProtNLM"/>
    </source>
</evidence>
<sequence>MNYDGLKSQRKTNTAWRLLASPHAPLVASFLYQVFVLPNRRSMAFDEAVSSLDDTLFYLNDEQASVVYPKKASQYLDDWASGEQAFLRKYYQKGNDTSQLDLTPGAEKAIEWLQTLQPREFVGTESRLLTLHRLLHEIVQNTASDPSQRIAELEKQKHDIDQQIARLQSGIVETLDDTGIKERWFEAEDVARKLLSDFRQVEYNFRYLDREVRELITRSEKSKGDLLDEIFNQQDYIHDSEQGKSFGAFWAFLMSPNRQDELRELTDTALQQQALQDMGDTALLRNIGYALLDAGQKVYQTNAQLVEQLRKYLADQAWLENKRILGIIRGIEQTALDLKAREQLKLPVDFYHIDQSKVAINLLMEQRLFSPARKTILNSETPDEGQAEVDVSVLYQQHWVDEVALQKNIRRLLQTRQQITLTEVLEVHPLRQGLAELVVYLNIASKDSRAIINEELSEMLSLSAQQPESELPPHELLQVRERVAHIPQIIFTR</sequence>
<gene>
    <name evidence="1" type="ORF">HELGO_WM18285</name>
</gene>
<dbReference type="EMBL" id="CACVAT010000414">
    <property type="protein sequence ID" value="CAA6825720.1"/>
    <property type="molecule type" value="Genomic_DNA"/>
</dbReference>
<proteinExistence type="predicted"/>
<dbReference type="Pfam" id="PF11855">
    <property type="entry name" value="DUF3375"/>
    <property type="match status" value="1"/>
</dbReference>
<accession>A0A6S6U8W2</accession>
<protein>
    <recommendedName>
        <fullName evidence="2">DUF3375 domain-containing protein</fullName>
    </recommendedName>
</protein>
<dbReference type="InterPro" id="IPR021804">
    <property type="entry name" value="DUF3375"/>
</dbReference>
<organism evidence="1">
    <name type="scientific">uncultured Thiotrichaceae bacterium</name>
    <dbReference type="NCBI Taxonomy" id="298394"/>
    <lineage>
        <taxon>Bacteria</taxon>
        <taxon>Pseudomonadati</taxon>
        <taxon>Pseudomonadota</taxon>
        <taxon>Gammaproteobacteria</taxon>
        <taxon>Thiotrichales</taxon>
        <taxon>Thiotrichaceae</taxon>
        <taxon>environmental samples</taxon>
    </lineage>
</organism>